<dbReference type="GO" id="GO:0006357">
    <property type="term" value="P:regulation of transcription by RNA polymerase II"/>
    <property type="evidence" value="ECO:0007669"/>
    <property type="project" value="UniProtKB-ARBA"/>
</dbReference>
<dbReference type="PANTHER" id="PTHR24169">
    <property type="entry name" value="NUCLEAR FACTOR NF-KAPPA-B PROTEIN"/>
    <property type="match status" value="1"/>
</dbReference>
<proteinExistence type="predicted"/>
<dbReference type="Pfam" id="PF00554">
    <property type="entry name" value="RHD_DNA_bind"/>
    <property type="match status" value="1"/>
</dbReference>
<evidence type="ECO:0000313" key="2">
    <source>
        <dbReference type="EMBL" id="KAL3277726.1"/>
    </source>
</evidence>
<sequence>MKIQLWNDMEMQRYNYPTPPSTNEDSPVSVHILSPPSYLSESSSSPVDFQKQNYVFASTNFSVMPNQTFDNMPGEVDDIPPCLKMIEQPLDKFRFRYKSEMTGTHGSLNGENSDKTRKMTYPTVELCNYQGSAIVRCSIWQIKHNGDDFMPHAHRLVKKKHGKEETDDPHDLEVNKNTNYQATFHSMGIIHTAKKNIVGELIKKKTKLKRKLLLEKVD</sequence>
<evidence type="ECO:0000259" key="1">
    <source>
        <dbReference type="PROSITE" id="PS50254"/>
    </source>
</evidence>
<keyword evidence="3" id="KW-1185">Reference proteome</keyword>
<name>A0ABD2NG88_9CUCU</name>
<feature type="domain" description="RHD" evidence="1">
    <location>
        <begin position="81"/>
        <end position="218"/>
    </location>
</feature>
<accession>A0ABD2NG88</accession>
<protein>
    <recommendedName>
        <fullName evidence="1">RHD domain-containing protein</fullName>
    </recommendedName>
</protein>
<dbReference type="PROSITE" id="PS50254">
    <property type="entry name" value="REL_2"/>
    <property type="match status" value="1"/>
</dbReference>
<dbReference type="SUPFAM" id="SSF49417">
    <property type="entry name" value="p53-like transcription factors"/>
    <property type="match status" value="1"/>
</dbReference>
<dbReference type="InterPro" id="IPR037059">
    <property type="entry name" value="RHD_DNA_bind_dom_sf"/>
</dbReference>
<gene>
    <name evidence="2" type="ORF">HHI36_013067</name>
</gene>
<dbReference type="PANTHER" id="PTHR24169:SF28">
    <property type="entry name" value="NUCLEAR FACTOR NF-KAPPA-B P110 SUBUNIT"/>
    <property type="match status" value="1"/>
</dbReference>
<organism evidence="2 3">
    <name type="scientific">Cryptolaemus montrouzieri</name>
    <dbReference type="NCBI Taxonomy" id="559131"/>
    <lineage>
        <taxon>Eukaryota</taxon>
        <taxon>Metazoa</taxon>
        <taxon>Ecdysozoa</taxon>
        <taxon>Arthropoda</taxon>
        <taxon>Hexapoda</taxon>
        <taxon>Insecta</taxon>
        <taxon>Pterygota</taxon>
        <taxon>Neoptera</taxon>
        <taxon>Endopterygota</taxon>
        <taxon>Coleoptera</taxon>
        <taxon>Polyphaga</taxon>
        <taxon>Cucujiformia</taxon>
        <taxon>Coccinelloidea</taxon>
        <taxon>Coccinellidae</taxon>
        <taxon>Scymninae</taxon>
        <taxon>Scymnini</taxon>
        <taxon>Cryptolaemus</taxon>
    </lineage>
</organism>
<dbReference type="EMBL" id="JABFTP020000103">
    <property type="protein sequence ID" value="KAL3277726.1"/>
    <property type="molecule type" value="Genomic_DNA"/>
</dbReference>
<dbReference type="Gene3D" id="2.60.40.340">
    <property type="entry name" value="Rel homology domain (RHD), DNA-binding domain"/>
    <property type="match status" value="1"/>
</dbReference>
<dbReference type="InterPro" id="IPR008967">
    <property type="entry name" value="p53-like_TF_DNA-bd_sf"/>
</dbReference>
<dbReference type="AlphaFoldDB" id="A0ABD2NG88"/>
<evidence type="ECO:0000313" key="3">
    <source>
        <dbReference type="Proteomes" id="UP001516400"/>
    </source>
</evidence>
<dbReference type="Proteomes" id="UP001516400">
    <property type="component" value="Unassembled WGS sequence"/>
</dbReference>
<dbReference type="InterPro" id="IPR000451">
    <property type="entry name" value="NFkB/Dor"/>
</dbReference>
<comment type="caution">
    <text evidence="2">The sequence shown here is derived from an EMBL/GenBank/DDBJ whole genome shotgun (WGS) entry which is preliminary data.</text>
</comment>
<dbReference type="InterPro" id="IPR011539">
    <property type="entry name" value="RHD_DNA_bind_dom"/>
</dbReference>
<reference evidence="2 3" key="1">
    <citation type="journal article" date="2021" name="BMC Biol.">
        <title>Horizontally acquired antibacterial genes associated with adaptive radiation of ladybird beetles.</title>
        <authorList>
            <person name="Li H.S."/>
            <person name="Tang X.F."/>
            <person name="Huang Y.H."/>
            <person name="Xu Z.Y."/>
            <person name="Chen M.L."/>
            <person name="Du X.Y."/>
            <person name="Qiu B.Y."/>
            <person name="Chen P.T."/>
            <person name="Zhang W."/>
            <person name="Slipinski A."/>
            <person name="Escalona H.E."/>
            <person name="Waterhouse R.M."/>
            <person name="Zwick A."/>
            <person name="Pang H."/>
        </authorList>
    </citation>
    <scope>NUCLEOTIDE SEQUENCE [LARGE SCALE GENOMIC DNA]</scope>
    <source>
        <strain evidence="2">SYSU2018</strain>
    </source>
</reference>